<protein>
    <submittedName>
        <fullName evidence="1">Uncharacterized protein</fullName>
    </submittedName>
</protein>
<organism evidence="1 2">
    <name type="scientific">Cupriavidus taiwanensis</name>
    <dbReference type="NCBI Taxonomy" id="164546"/>
    <lineage>
        <taxon>Bacteria</taxon>
        <taxon>Pseudomonadati</taxon>
        <taxon>Pseudomonadota</taxon>
        <taxon>Betaproteobacteria</taxon>
        <taxon>Burkholderiales</taxon>
        <taxon>Burkholderiaceae</taxon>
        <taxon>Cupriavidus</taxon>
    </lineage>
</organism>
<gene>
    <name evidence="1" type="ORF">CBM2594_P80007</name>
</gene>
<evidence type="ECO:0000313" key="2">
    <source>
        <dbReference type="Proteomes" id="UP000257139"/>
    </source>
</evidence>
<name>A0A7Z7JHL5_9BURK</name>
<accession>A0A7Z7JHL5</accession>
<dbReference type="AlphaFoldDB" id="A0A7Z7JHL5"/>
<dbReference type="Proteomes" id="UP000257139">
    <property type="component" value="Plasmid CBM2594_p"/>
</dbReference>
<sequence>MGTQLSAHGPAGSLGDTANLPSAGLLTAIGGFFMGLCLEEPGVNGVRIDL</sequence>
<proteinExistence type="predicted"/>
<dbReference type="EMBL" id="OGUU01000043">
    <property type="protein sequence ID" value="SPC25482.1"/>
    <property type="molecule type" value="Genomic_DNA"/>
</dbReference>
<evidence type="ECO:0000313" key="1">
    <source>
        <dbReference type="EMBL" id="SPC25482.1"/>
    </source>
</evidence>
<comment type="caution">
    <text evidence="1">The sequence shown here is derived from an EMBL/GenBank/DDBJ whole genome shotgun (WGS) entry which is preliminary data.</text>
</comment>
<geneLocation type="plasmid" evidence="2">
    <name>cbm2594_p</name>
</geneLocation>
<reference evidence="1 2" key="1">
    <citation type="submission" date="2018-01" db="EMBL/GenBank/DDBJ databases">
        <authorList>
            <person name="Clerissi C."/>
        </authorList>
    </citation>
    <scope>NUCLEOTIDE SEQUENCE [LARGE SCALE GENOMIC DNA]</scope>
    <source>
        <strain evidence="1">Cupriavidus taiwanensis STM 6021</strain>
        <plasmid evidence="2">cbm2594_p</plasmid>
    </source>
</reference>